<feature type="transmembrane region" description="Helical" evidence="1">
    <location>
        <begin position="395"/>
        <end position="416"/>
    </location>
</feature>
<feature type="transmembrane region" description="Helical" evidence="1">
    <location>
        <begin position="527"/>
        <end position="544"/>
    </location>
</feature>
<feature type="transmembrane region" description="Helical" evidence="1">
    <location>
        <begin position="346"/>
        <end position="367"/>
    </location>
</feature>
<feature type="transmembrane region" description="Helical" evidence="1">
    <location>
        <begin position="769"/>
        <end position="793"/>
    </location>
</feature>
<evidence type="ECO:0000259" key="3">
    <source>
        <dbReference type="Pfam" id="PF20581"/>
    </source>
</evidence>
<evidence type="ECO:0000256" key="1">
    <source>
        <dbReference type="SAM" id="Phobius"/>
    </source>
</evidence>
<evidence type="ECO:0000313" key="4">
    <source>
        <dbReference type="EMBL" id="MDQ0289149.1"/>
    </source>
</evidence>
<feature type="transmembrane region" description="Helical" evidence="1">
    <location>
        <begin position="726"/>
        <end position="749"/>
    </location>
</feature>
<feature type="transmembrane region" description="Helical" evidence="1">
    <location>
        <begin position="615"/>
        <end position="637"/>
    </location>
</feature>
<dbReference type="RefSeq" id="WP_307260484.1">
    <property type="nucleotide sequence ID" value="NZ_JAUSVL010000001.1"/>
</dbReference>
<dbReference type="AlphaFoldDB" id="A0AAE4AMB9"/>
<sequence length="805" mass="89530">MTFRSIVIGILGVIILCGFTFFNDMVIRGTFLVGNFLPFSIMGSLILFVLLGNPLLAMFGKRWALSGKELAVIIALLFFACFIPGRGFMHHFTNVLMFPHHYTRTNTAWKSDSPRIAINAISDWRKIANALRAGSVQDSPAAALIRSKLSADLLAKLPENPDQQPGSDFQFKALDEFNAIILQKGLHADLRQDGAFLPNYAKFLLENPDAQLSEEELQGITRAAFDVAFGDGIRLRNPGAIAHIPPIMLANPRVDANALDGFINGLGSGDAGISLRNDIPWQAWRRPLLFWLPLMFIVCACATGLAMVIHRQWITHEHLPYPTVEFARMLLPEPGKVISDIFRSRWFWIGLLPVLIIHMNNCGVAWWPDYLIPVRLRYSFSPLLKLFPTYYRSGIGYWTLFNPVIYFVVIGFAYFLPKDISLSLGIAPYVFGFITGKLAAYGVVMGTTMIRPTLHTFCYAGSYLAMFAVLMYTGRHYYGSVLRRCLGLKGGDPVEPHAVWGGRLLFLGMIAFVLMTQLAGLQWQISLLYITGMLVLLTVVSRLLAEAGVFYLHTNLFPCAIIWGFLGVQAIGPEQLLIIGMMSCVMFVDPRECFMPYAVESLGLTDRLQLRIGKVGVMGLAVIIIGLAVAVPTTMYFQYKDGAILTGDGWSYGSPPTMAINANISLRTTMQAQGSLQAIDQRSGWQRFRDMKPEGPSLIAFAITFSLVILFTACRHRFPWWPLHPVMFLTLATWQSTVLAFSFIIGWLVKSLVTKFGGGKLYQDLKPLMAGLVAGEFLAGVIAIIIGLVYYFVTGEPPKSFAIMR</sequence>
<feature type="transmembrane region" description="Helical" evidence="1">
    <location>
        <begin position="456"/>
        <end position="478"/>
    </location>
</feature>
<dbReference type="Proteomes" id="UP001238163">
    <property type="component" value="Unassembled WGS sequence"/>
</dbReference>
<keyword evidence="1" id="KW-1133">Transmembrane helix</keyword>
<dbReference type="Pfam" id="PF20581">
    <property type="entry name" value="DUF6785"/>
    <property type="match status" value="2"/>
</dbReference>
<comment type="caution">
    <text evidence="4">The sequence shown here is derived from an EMBL/GenBank/DDBJ whole genome shotgun (WGS) entry which is preliminary data.</text>
</comment>
<feature type="transmembrane region" description="Helical" evidence="1">
    <location>
        <begin position="70"/>
        <end position="89"/>
    </location>
</feature>
<feature type="transmembrane region" description="Helical" evidence="1">
    <location>
        <begin position="422"/>
        <end position="444"/>
    </location>
</feature>
<feature type="transmembrane region" description="Helical" evidence="1">
    <location>
        <begin position="29"/>
        <end position="50"/>
    </location>
</feature>
<feature type="domain" description="DUF6785" evidence="3">
    <location>
        <begin position="2"/>
        <end position="111"/>
    </location>
</feature>
<keyword evidence="5" id="KW-1185">Reference proteome</keyword>
<reference evidence="4" key="1">
    <citation type="submission" date="2023-07" db="EMBL/GenBank/DDBJ databases">
        <title>Genomic Encyclopedia of Type Strains, Phase IV (KMG-IV): sequencing the most valuable type-strain genomes for metagenomic binning, comparative biology and taxonomic classification.</title>
        <authorList>
            <person name="Goeker M."/>
        </authorList>
    </citation>
    <scope>NUCLEOTIDE SEQUENCE</scope>
    <source>
        <strain evidence="4">DSM 24202</strain>
    </source>
</reference>
<proteinExistence type="predicted"/>
<dbReference type="Pfam" id="PF20580">
    <property type="entry name" value="DUF6784"/>
    <property type="match status" value="1"/>
</dbReference>
<feature type="transmembrane region" description="Helical" evidence="1">
    <location>
        <begin position="288"/>
        <end position="309"/>
    </location>
</feature>
<feature type="transmembrane region" description="Helical" evidence="1">
    <location>
        <begin position="6"/>
        <end position="22"/>
    </location>
</feature>
<gene>
    <name evidence="4" type="ORF">J3R75_001256</name>
</gene>
<name>A0AAE4AMB9_9BACT</name>
<dbReference type="InterPro" id="IPR046712">
    <property type="entry name" value="DUF6785"/>
</dbReference>
<feature type="transmembrane region" description="Helical" evidence="1">
    <location>
        <begin position="695"/>
        <end position="714"/>
    </location>
</feature>
<accession>A0AAE4AMB9</accession>
<evidence type="ECO:0000313" key="5">
    <source>
        <dbReference type="Proteomes" id="UP001238163"/>
    </source>
</evidence>
<feature type="transmembrane region" description="Helical" evidence="1">
    <location>
        <begin position="550"/>
        <end position="572"/>
    </location>
</feature>
<feature type="domain" description="DUF6785" evidence="3">
    <location>
        <begin position="243"/>
        <end position="642"/>
    </location>
</feature>
<keyword evidence="1" id="KW-0812">Transmembrane</keyword>
<keyword evidence="1" id="KW-0472">Membrane</keyword>
<feature type="transmembrane region" description="Helical" evidence="1">
    <location>
        <begin position="498"/>
        <end position="515"/>
    </location>
</feature>
<organism evidence="4 5">
    <name type="scientific">Oligosphaera ethanolica</name>
    <dbReference type="NCBI Taxonomy" id="760260"/>
    <lineage>
        <taxon>Bacteria</taxon>
        <taxon>Pseudomonadati</taxon>
        <taxon>Lentisphaerota</taxon>
        <taxon>Oligosphaeria</taxon>
        <taxon>Oligosphaerales</taxon>
        <taxon>Oligosphaeraceae</taxon>
        <taxon>Oligosphaera</taxon>
    </lineage>
</organism>
<dbReference type="InterPro" id="IPR046711">
    <property type="entry name" value="DUF6784"/>
</dbReference>
<dbReference type="EMBL" id="JAUSVL010000001">
    <property type="protein sequence ID" value="MDQ0289149.1"/>
    <property type="molecule type" value="Genomic_DNA"/>
</dbReference>
<protein>
    <submittedName>
        <fullName evidence="4">Uncharacterized protein</fullName>
    </submittedName>
</protein>
<evidence type="ECO:0000259" key="2">
    <source>
        <dbReference type="Pfam" id="PF20580"/>
    </source>
</evidence>
<feature type="domain" description="DUF6784" evidence="2">
    <location>
        <begin position="699"/>
        <end position="789"/>
    </location>
</feature>